<feature type="compositionally biased region" description="Low complexity" evidence="6">
    <location>
        <begin position="68"/>
        <end position="90"/>
    </location>
</feature>
<evidence type="ECO:0000256" key="3">
    <source>
        <dbReference type="ARBA" id="ARBA00022692"/>
    </source>
</evidence>
<keyword evidence="4 7" id="KW-1133">Transmembrane helix</keyword>
<dbReference type="PANTHER" id="PTHR30213:SF0">
    <property type="entry name" value="UPF0761 MEMBRANE PROTEIN YIHY"/>
    <property type="match status" value="1"/>
</dbReference>
<dbReference type="AlphaFoldDB" id="A0A7W7I3L4"/>
<evidence type="ECO:0000313" key="9">
    <source>
        <dbReference type="Proteomes" id="UP000578112"/>
    </source>
</evidence>
<feature type="transmembrane region" description="Helical" evidence="7">
    <location>
        <begin position="116"/>
        <end position="142"/>
    </location>
</feature>
<evidence type="ECO:0000313" key="8">
    <source>
        <dbReference type="EMBL" id="MBB4765840.1"/>
    </source>
</evidence>
<evidence type="ECO:0000256" key="2">
    <source>
        <dbReference type="ARBA" id="ARBA00022475"/>
    </source>
</evidence>
<evidence type="ECO:0000256" key="5">
    <source>
        <dbReference type="ARBA" id="ARBA00023136"/>
    </source>
</evidence>
<comment type="caution">
    <text evidence="8">The sequence shown here is derived from an EMBL/GenBank/DDBJ whole genome shotgun (WGS) entry which is preliminary data.</text>
</comment>
<evidence type="ECO:0000256" key="4">
    <source>
        <dbReference type="ARBA" id="ARBA00022989"/>
    </source>
</evidence>
<feature type="transmembrane region" description="Helical" evidence="7">
    <location>
        <begin position="179"/>
        <end position="202"/>
    </location>
</feature>
<dbReference type="EMBL" id="JACHNH010000001">
    <property type="protein sequence ID" value="MBB4765840.1"/>
    <property type="molecule type" value="Genomic_DNA"/>
</dbReference>
<reference evidence="8 9" key="1">
    <citation type="submission" date="2020-08" db="EMBL/GenBank/DDBJ databases">
        <title>Sequencing the genomes of 1000 actinobacteria strains.</title>
        <authorList>
            <person name="Klenk H.-P."/>
        </authorList>
    </citation>
    <scope>NUCLEOTIDE SEQUENCE [LARGE SCALE GENOMIC DNA]</scope>
    <source>
        <strain evidence="8 9">DSM 43149</strain>
    </source>
</reference>
<keyword evidence="3 7" id="KW-0812">Transmembrane</keyword>
<keyword evidence="2" id="KW-1003">Cell membrane</keyword>
<gene>
    <name evidence="8" type="ORF">BJ971_006396</name>
</gene>
<dbReference type="GO" id="GO:0005886">
    <property type="term" value="C:plasma membrane"/>
    <property type="evidence" value="ECO:0007669"/>
    <property type="project" value="UniProtKB-SubCell"/>
</dbReference>
<accession>A0A7W7I3L4</accession>
<name>A0A7W7I3L4_9ACTN</name>
<dbReference type="PANTHER" id="PTHR30213">
    <property type="entry name" value="INNER MEMBRANE PROTEIN YHJD"/>
    <property type="match status" value="1"/>
</dbReference>
<feature type="transmembrane region" description="Helical" evidence="7">
    <location>
        <begin position="299"/>
        <end position="323"/>
    </location>
</feature>
<evidence type="ECO:0000256" key="1">
    <source>
        <dbReference type="ARBA" id="ARBA00004651"/>
    </source>
</evidence>
<feature type="transmembrane region" description="Helical" evidence="7">
    <location>
        <begin position="268"/>
        <end position="287"/>
    </location>
</feature>
<organism evidence="8 9">
    <name type="scientific">Actinoplanes digitatis</name>
    <dbReference type="NCBI Taxonomy" id="1868"/>
    <lineage>
        <taxon>Bacteria</taxon>
        <taxon>Bacillati</taxon>
        <taxon>Actinomycetota</taxon>
        <taxon>Actinomycetes</taxon>
        <taxon>Micromonosporales</taxon>
        <taxon>Micromonosporaceae</taxon>
        <taxon>Actinoplanes</taxon>
    </lineage>
</organism>
<feature type="region of interest" description="Disordered" evidence="6">
    <location>
        <begin position="1"/>
        <end position="92"/>
    </location>
</feature>
<feature type="transmembrane region" description="Helical" evidence="7">
    <location>
        <begin position="335"/>
        <end position="356"/>
    </location>
</feature>
<sequence>MRLLPRSSHSADKNAEDPAEGAAGRPADAPPDATPAATGGVHRAPDSPAEARAAGARDTDRSGLDLSGTGTDAGGARPAPGPDAGPSGPAKLGRKGILEALKRTFKQFSEDNVTDWAAALTYYGVLSIFPGVLVLVSVLGMLSDNGQKAVQDTVQEIAPREIQTLLDQVLSQVSDPGTASLAAVVGIVVAFWSASGYTGAFMRASNSIYDVPEGRPIWKTLPIRLAVTAVIGLMLIASVFILVFTGKVAESTGRRIGLGDAAMDTWSIAKWPVLILIVSLMFAILYWASPNAKTGGFRWVSPGGIFAVVLWIAASGAFTIYLANFDSYDKTYGTVAGLIAFLVWLWISNIAILLGAELDAELERGRAIAAGHPADDEPFLQLRDDRKLKKGSEKGLGAT</sequence>
<keyword evidence="5 7" id="KW-0472">Membrane</keyword>
<evidence type="ECO:0000256" key="7">
    <source>
        <dbReference type="SAM" id="Phobius"/>
    </source>
</evidence>
<comment type="subcellular location">
    <subcellularLocation>
        <location evidence="1">Cell membrane</location>
        <topology evidence="1">Multi-pass membrane protein</topology>
    </subcellularLocation>
</comment>
<dbReference type="Pfam" id="PF03631">
    <property type="entry name" value="Virul_fac_BrkB"/>
    <property type="match status" value="1"/>
</dbReference>
<dbReference type="RefSeq" id="WP_184996845.1">
    <property type="nucleotide sequence ID" value="NZ_BOMK01000021.1"/>
</dbReference>
<dbReference type="Proteomes" id="UP000578112">
    <property type="component" value="Unassembled WGS sequence"/>
</dbReference>
<dbReference type="InterPro" id="IPR017039">
    <property type="entry name" value="Virul_fac_BrkB"/>
</dbReference>
<feature type="transmembrane region" description="Helical" evidence="7">
    <location>
        <begin position="223"/>
        <end position="248"/>
    </location>
</feature>
<dbReference type="NCBIfam" id="TIGR00765">
    <property type="entry name" value="yihY_not_rbn"/>
    <property type="match status" value="1"/>
</dbReference>
<evidence type="ECO:0000256" key="6">
    <source>
        <dbReference type="SAM" id="MobiDB-lite"/>
    </source>
</evidence>
<protein>
    <submittedName>
        <fullName evidence="8">Membrane protein</fullName>
    </submittedName>
</protein>
<keyword evidence="9" id="KW-1185">Reference proteome</keyword>
<proteinExistence type="predicted"/>